<dbReference type="SUPFAM" id="SSF56784">
    <property type="entry name" value="HAD-like"/>
    <property type="match status" value="1"/>
</dbReference>
<name>A0A917CKI1_9NOCA</name>
<dbReference type="AlphaFoldDB" id="A0A917CKI1"/>
<keyword evidence="2" id="KW-1185">Reference proteome</keyword>
<reference evidence="1" key="1">
    <citation type="journal article" date="2014" name="Int. J. Syst. Evol. Microbiol.">
        <title>Complete genome sequence of Corynebacterium casei LMG S-19264T (=DSM 44701T), isolated from a smear-ripened cheese.</title>
        <authorList>
            <consortium name="US DOE Joint Genome Institute (JGI-PGF)"/>
            <person name="Walter F."/>
            <person name="Albersmeier A."/>
            <person name="Kalinowski J."/>
            <person name="Ruckert C."/>
        </authorList>
    </citation>
    <scope>NUCLEOTIDE SEQUENCE</scope>
    <source>
        <strain evidence="1">CCM 7905</strain>
    </source>
</reference>
<protein>
    <recommendedName>
        <fullName evidence="3">HAD family hydrolase</fullName>
    </recommendedName>
</protein>
<evidence type="ECO:0000313" key="2">
    <source>
        <dbReference type="Proteomes" id="UP000654257"/>
    </source>
</evidence>
<evidence type="ECO:0008006" key="3">
    <source>
        <dbReference type="Google" id="ProtNLM"/>
    </source>
</evidence>
<dbReference type="EMBL" id="BMCU01000001">
    <property type="protein sequence ID" value="GGF91749.1"/>
    <property type="molecule type" value="Genomic_DNA"/>
</dbReference>
<organism evidence="1 2">
    <name type="scientific">Rhodococcoides trifolii</name>
    <dbReference type="NCBI Taxonomy" id="908250"/>
    <lineage>
        <taxon>Bacteria</taxon>
        <taxon>Bacillati</taxon>
        <taxon>Actinomycetota</taxon>
        <taxon>Actinomycetes</taxon>
        <taxon>Mycobacteriales</taxon>
        <taxon>Nocardiaceae</taxon>
        <taxon>Rhodococcoides</taxon>
    </lineage>
</organism>
<reference evidence="1" key="2">
    <citation type="submission" date="2020-09" db="EMBL/GenBank/DDBJ databases">
        <authorList>
            <person name="Sun Q."/>
            <person name="Sedlacek I."/>
        </authorList>
    </citation>
    <scope>NUCLEOTIDE SEQUENCE</scope>
    <source>
        <strain evidence="1">CCM 7905</strain>
    </source>
</reference>
<comment type="caution">
    <text evidence="1">The sequence shown here is derived from an EMBL/GenBank/DDBJ whole genome shotgun (WGS) entry which is preliminary data.</text>
</comment>
<dbReference type="Proteomes" id="UP000654257">
    <property type="component" value="Unassembled WGS sequence"/>
</dbReference>
<gene>
    <name evidence="1" type="ORF">GCM10007304_02130</name>
</gene>
<dbReference type="InterPro" id="IPR036412">
    <property type="entry name" value="HAD-like_sf"/>
</dbReference>
<proteinExistence type="predicted"/>
<dbReference type="InterPro" id="IPR023214">
    <property type="entry name" value="HAD_sf"/>
</dbReference>
<dbReference type="Gene3D" id="3.40.50.1000">
    <property type="entry name" value="HAD superfamily/HAD-like"/>
    <property type="match status" value="1"/>
</dbReference>
<evidence type="ECO:0000313" key="1">
    <source>
        <dbReference type="EMBL" id="GGF91749.1"/>
    </source>
</evidence>
<sequence>MIATDLDRTMIYSAGAMREGRRPAGMLREGRKDVDVECVEYLDGEPLSFMTAEAARLLRALAAETVVVPTTTRTIEQFRRIDLPGGPWRYAITSNGGNILVDGEPDAAWRERVDADAASTGAPLPEVLAEMHSRCDPSWVLKERTADDLFCYLVVQLDAMPATFVPEWSEWCAERGWGVSQQGRKVYSMPEAVCKSKAVAEVKRRLVADGVIRSNELVVAAGDGALDAEMLLAADRAARPRHGELESLGWQRDGLFVTHSSGGAAAEELLRWMAEHVDRAVPATHASYLPVDRTV</sequence>
<accession>A0A917CKI1</accession>